<dbReference type="Proteomes" id="UP000472355">
    <property type="component" value="Unassembled WGS sequence"/>
</dbReference>
<comment type="subcellular location">
    <subcellularLocation>
        <location evidence="1">Virion</location>
    </subcellularLocation>
</comment>
<proteinExistence type="predicted"/>
<evidence type="ECO:0000313" key="4">
    <source>
        <dbReference type="Proteomes" id="UP000472355"/>
    </source>
</evidence>
<organism evidence="3 4">
    <name type="scientific">Clostridium botulinum</name>
    <dbReference type="NCBI Taxonomy" id="1491"/>
    <lineage>
        <taxon>Bacteria</taxon>
        <taxon>Bacillati</taxon>
        <taxon>Bacillota</taxon>
        <taxon>Clostridia</taxon>
        <taxon>Eubacteriales</taxon>
        <taxon>Clostridiaceae</taxon>
        <taxon>Clostridium</taxon>
    </lineage>
</organism>
<dbReference type="EMBL" id="SGKU01000008">
    <property type="protein sequence ID" value="NFA41833.1"/>
    <property type="molecule type" value="Genomic_DNA"/>
</dbReference>
<protein>
    <submittedName>
        <fullName evidence="3">Phage major capsid protein</fullName>
    </submittedName>
</protein>
<dbReference type="InterPro" id="IPR054612">
    <property type="entry name" value="Phage_capsid-like_C"/>
</dbReference>
<evidence type="ECO:0000313" key="3">
    <source>
        <dbReference type="EMBL" id="NFA41833.1"/>
    </source>
</evidence>
<evidence type="ECO:0000256" key="1">
    <source>
        <dbReference type="ARBA" id="ARBA00004328"/>
    </source>
</evidence>
<dbReference type="Gene3D" id="3.30.2320.10">
    <property type="entry name" value="hypothetical protein PF0899 domain"/>
    <property type="match status" value="1"/>
</dbReference>
<comment type="caution">
    <text evidence="3">The sequence shown here is derived from an EMBL/GenBank/DDBJ whole genome shotgun (WGS) entry which is preliminary data.</text>
</comment>
<reference evidence="3 4" key="1">
    <citation type="submission" date="2019-02" db="EMBL/GenBank/DDBJ databases">
        <title>Genome sequencing of Clostridium botulinum clinical isolates.</title>
        <authorList>
            <person name="Brunt J."/>
            <person name="Van Vliet A.H.M."/>
            <person name="Stringer S.C."/>
            <person name="Grant K.A."/>
            <person name="Carter A.C."/>
            <person name="Peck M.W."/>
        </authorList>
    </citation>
    <scope>NUCLEOTIDE SEQUENCE [LARGE SCALE GENOMIC DNA]</scope>
    <source>
        <strain evidence="3 4">H113700579</strain>
    </source>
</reference>
<name>A0A6M0SKQ3_CLOBO</name>
<sequence length="281" mass="30687">MSDTTFLKDNLTGTIPVEIAKEVIKNVIDQASILKVCKRENMESDTKTLPQLTDSGSASWVKEGEMIGTTIPKFAYPQLKACKLAVIVPVTVEKNDDSVINVMEEIKQAMADAFAKAIDQAMIFGIESPFNTNLISAVGTQKVMATDRLDTDLSNAMGLVEDNKYNCSNILMGTSQKKVLRALSNDSKYKGAITLTDAYDTPIEFVRNFDDKKSLAITGDFSKAIIGTRESIDYKVLDQATIKSGDTEINLAQQDMIAIKATMRLGFVVVDPKAFSMVVSA</sequence>
<evidence type="ECO:0000259" key="2">
    <source>
        <dbReference type="Pfam" id="PF05065"/>
    </source>
</evidence>
<dbReference type="InterPro" id="IPR024455">
    <property type="entry name" value="Phage_capsid"/>
</dbReference>
<dbReference type="Pfam" id="PF05065">
    <property type="entry name" value="Phage_capsid"/>
    <property type="match status" value="1"/>
</dbReference>
<gene>
    <name evidence="3" type="ORF">EXM65_04400</name>
</gene>
<dbReference type="SUPFAM" id="SSF56563">
    <property type="entry name" value="Major capsid protein gp5"/>
    <property type="match status" value="1"/>
</dbReference>
<dbReference type="Gene3D" id="3.30.2400.10">
    <property type="entry name" value="Major capsid protein gp5"/>
    <property type="match status" value="1"/>
</dbReference>
<dbReference type="NCBIfam" id="TIGR01554">
    <property type="entry name" value="major_cap_HK97"/>
    <property type="match status" value="1"/>
</dbReference>
<accession>A0A6M0SKQ3</accession>
<feature type="domain" description="Phage capsid-like C-terminal" evidence="2">
    <location>
        <begin position="14"/>
        <end position="277"/>
    </location>
</feature>
<dbReference type="AlphaFoldDB" id="A0A6M0SKQ3"/>